<accession>A0A2V1DV95</accession>
<feature type="repeat" description="WD" evidence="3">
    <location>
        <begin position="390"/>
        <end position="422"/>
    </location>
</feature>
<dbReference type="InterPro" id="IPR050505">
    <property type="entry name" value="WDR55/POC1"/>
</dbReference>
<evidence type="ECO:0000256" key="3">
    <source>
        <dbReference type="PROSITE-ProRule" id="PRU00221"/>
    </source>
</evidence>
<evidence type="ECO:0000256" key="2">
    <source>
        <dbReference type="ARBA" id="ARBA00022737"/>
    </source>
</evidence>
<proteinExistence type="predicted"/>
<dbReference type="InterPro" id="IPR036322">
    <property type="entry name" value="WD40_repeat_dom_sf"/>
</dbReference>
<feature type="repeat" description="WD" evidence="3">
    <location>
        <begin position="294"/>
        <end position="335"/>
    </location>
</feature>
<dbReference type="PROSITE" id="PS00678">
    <property type="entry name" value="WD_REPEATS_1"/>
    <property type="match status" value="1"/>
</dbReference>
<organism evidence="4 5">
    <name type="scientific">Periconia macrospinosa</name>
    <dbReference type="NCBI Taxonomy" id="97972"/>
    <lineage>
        <taxon>Eukaryota</taxon>
        <taxon>Fungi</taxon>
        <taxon>Dikarya</taxon>
        <taxon>Ascomycota</taxon>
        <taxon>Pezizomycotina</taxon>
        <taxon>Dothideomycetes</taxon>
        <taxon>Pleosporomycetidae</taxon>
        <taxon>Pleosporales</taxon>
        <taxon>Massarineae</taxon>
        <taxon>Periconiaceae</taxon>
        <taxon>Periconia</taxon>
    </lineage>
</organism>
<evidence type="ECO:0000256" key="1">
    <source>
        <dbReference type="ARBA" id="ARBA00022574"/>
    </source>
</evidence>
<gene>
    <name evidence="4" type="ORF">DM02DRAFT_523242</name>
</gene>
<reference evidence="4 5" key="1">
    <citation type="journal article" date="2018" name="Sci. Rep.">
        <title>Comparative genomics provides insights into the lifestyle and reveals functional heterogeneity of dark septate endophytic fungi.</title>
        <authorList>
            <person name="Knapp D.G."/>
            <person name="Nemeth J.B."/>
            <person name="Barry K."/>
            <person name="Hainaut M."/>
            <person name="Henrissat B."/>
            <person name="Johnson J."/>
            <person name="Kuo A."/>
            <person name="Lim J.H.P."/>
            <person name="Lipzen A."/>
            <person name="Nolan M."/>
            <person name="Ohm R.A."/>
            <person name="Tamas L."/>
            <person name="Grigoriev I.V."/>
            <person name="Spatafora J.W."/>
            <person name="Nagy L.G."/>
            <person name="Kovacs G.M."/>
        </authorList>
    </citation>
    <scope>NUCLEOTIDE SEQUENCE [LARGE SCALE GENOMIC DNA]</scope>
    <source>
        <strain evidence="4 5">DSE2036</strain>
    </source>
</reference>
<name>A0A2V1DV95_9PLEO</name>
<keyword evidence="1 3" id="KW-0853">WD repeat</keyword>
<feature type="repeat" description="WD" evidence="3">
    <location>
        <begin position="348"/>
        <end position="384"/>
    </location>
</feature>
<dbReference type="PRINTS" id="PR00320">
    <property type="entry name" value="GPROTEINBRPT"/>
</dbReference>
<dbReference type="AlphaFoldDB" id="A0A2V1DV95"/>
<dbReference type="SMART" id="SM00320">
    <property type="entry name" value="WD40"/>
    <property type="match status" value="7"/>
</dbReference>
<dbReference type="PANTHER" id="PTHR44019">
    <property type="entry name" value="WD REPEAT-CONTAINING PROTEIN 55"/>
    <property type="match status" value="1"/>
</dbReference>
<dbReference type="CDD" id="cd00200">
    <property type="entry name" value="WD40"/>
    <property type="match status" value="1"/>
</dbReference>
<dbReference type="PROSITE" id="PS50082">
    <property type="entry name" value="WD_REPEATS_2"/>
    <property type="match status" value="5"/>
</dbReference>
<protein>
    <submittedName>
        <fullName evidence="4">WD40 repeat-like protein</fullName>
    </submittedName>
</protein>
<dbReference type="InterPro" id="IPR015943">
    <property type="entry name" value="WD40/YVTN_repeat-like_dom_sf"/>
</dbReference>
<dbReference type="SUPFAM" id="SSF50978">
    <property type="entry name" value="WD40 repeat-like"/>
    <property type="match status" value="1"/>
</dbReference>
<dbReference type="PANTHER" id="PTHR44019:SF8">
    <property type="entry name" value="POC1 CENTRIOLAR PROTEIN HOMOLOG"/>
    <property type="match status" value="1"/>
</dbReference>
<dbReference type="Proteomes" id="UP000244855">
    <property type="component" value="Unassembled WGS sequence"/>
</dbReference>
<evidence type="ECO:0000313" key="4">
    <source>
        <dbReference type="EMBL" id="PVI02268.1"/>
    </source>
</evidence>
<feature type="repeat" description="WD" evidence="3">
    <location>
        <begin position="201"/>
        <end position="242"/>
    </location>
</feature>
<keyword evidence="5" id="KW-1185">Reference proteome</keyword>
<sequence length="458" mass="51299">MTSCPWNRIGFNDEIALRHHTRIHHSKDNPRLAPAKARLLSPAASVDLIRRQDRSNLKDSRLPTFSYKREKGRRTLAEDYLDRVSPNHVRQGGDWFAFFEPHQPRVLDIELVHTLPHERVVFSVSFSSCGLYLATGSYRAVSLYDVATGTTIQKCTYDDTRPDLQYVRAVRFHPDSTKIISGGEDGAVRVWDFSARQCQKWKAHELFIRGLDIGNNGNLIATGSEDRTVRLWTSASEETNMFSDYNTPNKFRQFDLKVAAMSVSISPDCRVVAAGLVNGVVCVWDIATGSLTARLTHDDTVYGVAFNPSSSHIISGSRDKTVKYWELDPNMQQKSKMGSFGHSDVQVHEGHDDFVMETTMTPDAPWLISGSEDKSVRIVDADTGALQCIIVGHTGSVLSVQCSPTGEYFATGSHDETVRIWQYVFKPVHPWPVTDGLFILEDGFCLQIDAGTNRMSTH</sequence>
<dbReference type="EMBL" id="KZ805345">
    <property type="protein sequence ID" value="PVI02268.1"/>
    <property type="molecule type" value="Genomic_DNA"/>
</dbReference>
<dbReference type="STRING" id="97972.A0A2V1DV95"/>
<dbReference type="Pfam" id="PF00400">
    <property type="entry name" value="WD40"/>
    <property type="match status" value="7"/>
</dbReference>
<dbReference type="Gene3D" id="2.130.10.10">
    <property type="entry name" value="YVTN repeat-like/Quinoprotein amine dehydrogenase"/>
    <property type="match status" value="1"/>
</dbReference>
<dbReference type="OrthoDB" id="17410at2759"/>
<dbReference type="PROSITE" id="PS50294">
    <property type="entry name" value="WD_REPEATS_REGION"/>
    <property type="match status" value="4"/>
</dbReference>
<dbReference type="InterPro" id="IPR001680">
    <property type="entry name" value="WD40_rpt"/>
</dbReference>
<evidence type="ECO:0000313" key="5">
    <source>
        <dbReference type="Proteomes" id="UP000244855"/>
    </source>
</evidence>
<feature type="repeat" description="WD" evidence="3">
    <location>
        <begin position="167"/>
        <end position="194"/>
    </location>
</feature>
<keyword evidence="2" id="KW-0677">Repeat</keyword>
<dbReference type="InterPro" id="IPR019775">
    <property type="entry name" value="WD40_repeat_CS"/>
</dbReference>
<dbReference type="InterPro" id="IPR020472">
    <property type="entry name" value="WD40_PAC1"/>
</dbReference>